<keyword evidence="3" id="KW-1185">Reference proteome</keyword>
<keyword evidence="1" id="KW-1133">Transmembrane helix</keyword>
<keyword evidence="1" id="KW-0812">Transmembrane</keyword>
<organism evidence="2 3">
    <name type="scientific">Hymenobacter sublimis</name>
    <dbReference type="NCBI Taxonomy" id="2933777"/>
    <lineage>
        <taxon>Bacteria</taxon>
        <taxon>Pseudomonadati</taxon>
        <taxon>Bacteroidota</taxon>
        <taxon>Cytophagia</taxon>
        <taxon>Cytophagales</taxon>
        <taxon>Hymenobacteraceae</taxon>
        <taxon>Hymenobacter</taxon>
    </lineage>
</organism>
<protein>
    <submittedName>
        <fullName evidence="2">Uncharacterized protein</fullName>
    </submittedName>
</protein>
<evidence type="ECO:0000313" key="3">
    <source>
        <dbReference type="Proteomes" id="UP000829647"/>
    </source>
</evidence>
<reference evidence="2 3" key="1">
    <citation type="submission" date="2022-04" db="EMBL/GenBank/DDBJ databases">
        <title>Hymenobacter sp. isolated from the air.</title>
        <authorList>
            <person name="Won M."/>
            <person name="Lee C.-M."/>
            <person name="Woen H.-Y."/>
            <person name="Kwon S.-W."/>
        </authorList>
    </citation>
    <scope>NUCLEOTIDE SEQUENCE [LARGE SCALE GENOMIC DNA]</scope>
    <source>
        <strain evidence="3">5516 S-25</strain>
    </source>
</reference>
<dbReference type="EMBL" id="CP095848">
    <property type="protein sequence ID" value="UPL50554.1"/>
    <property type="molecule type" value="Genomic_DNA"/>
</dbReference>
<dbReference type="RefSeq" id="WP_247976566.1">
    <property type="nucleotide sequence ID" value="NZ_CP095848.1"/>
</dbReference>
<gene>
    <name evidence="2" type="ORF">MWH26_06505</name>
</gene>
<feature type="transmembrane region" description="Helical" evidence="1">
    <location>
        <begin position="15"/>
        <end position="34"/>
    </location>
</feature>
<dbReference type="Proteomes" id="UP000829647">
    <property type="component" value="Chromosome"/>
</dbReference>
<proteinExistence type="predicted"/>
<evidence type="ECO:0000256" key="1">
    <source>
        <dbReference type="SAM" id="Phobius"/>
    </source>
</evidence>
<sequence>MISRFKTIHAGPKRLLIVISVVVFIAAFIEILSQDEDHPIGALIFALIWFVLFWVIVRIVLWIIDGFYKN</sequence>
<feature type="transmembrane region" description="Helical" evidence="1">
    <location>
        <begin position="40"/>
        <end position="64"/>
    </location>
</feature>
<evidence type="ECO:0000313" key="2">
    <source>
        <dbReference type="EMBL" id="UPL50554.1"/>
    </source>
</evidence>
<keyword evidence="1" id="KW-0472">Membrane</keyword>
<accession>A0ABY4JF32</accession>
<name>A0ABY4JF32_9BACT</name>